<dbReference type="PANTHER" id="PTHR39083:SF1">
    <property type="entry name" value="CYCLIC DI-GMP-BINDING PROTEIN"/>
    <property type="match status" value="1"/>
</dbReference>
<feature type="transmembrane region" description="Helical" evidence="6">
    <location>
        <begin position="636"/>
        <end position="658"/>
    </location>
</feature>
<keyword evidence="8" id="KW-1185">Reference proteome</keyword>
<dbReference type="GO" id="GO:0005886">
    <property type="term" value="C:plasma membrane"/>
    <property type="evidence" value="ECO:0007669"/>
    <property type="project" value="UniProtKB-SubCell"/>
</dbReference>
<comment type="subcellular location">
    <subcellularLocation>
        <location evidence="1">Cell membrane</location>
        <topology evidence="1">Single-pass membrane protein</topology>
    </subcellularLocation>
</comment>
<dbReference type="Gene3D" id="2.60.120.260">
    <property type="entry name" value="Galactose-binding domain-like"/>
    <property type="match status" value="2"/>
</dbReference>
<dbReference type="GO" id="GO:0006011">
    <property type="term" value="P:UDP-alpha-D-glucose metabolic process"/>
    <property type="evidence" value="ECO:0007669"/>
    <property type="project" value="InterPro"/>
</dbReference>
<evidence type="ECO:0000256" key="4">
    <source>
        <dbReference type="ARBA" id="ARBA00022989"/>
    </source>
</evidence>
<evidence type="ECO:0000313" key="7">
    <source>
        <dbReference type="EMBL" id="KRK39126.1"/>
    </source>
</evidence>
<evidence type="ECO:0000256" key="1">
    <source>
        <dbReference type="ARBA" id="ARBA00004162"/>
    </source>
</evidence>
<dbReference type="InterPro" id="IPR018513">
    <property type="entry name" value="Cell_synthase_bac"/>
</dbReference>
<proteinExistence type="predicted"/>
<dbReference type="PATRIC" id="fig|1423726.3.peg.2956"/>
<dbReference type="PANTHER" id="PTHR39083">
    <property type="entry name" value="CYCLIC DI-GMP-BINDING PROTEIN"/>
    <property type="match status" value="1"/>
</dbReference>
<gene>
    <name evidence="7" type="ORF">FC07_GL002847</name>
</gene>
<dbReference type="AlphaFoldDB" id="A0A0R1GXZ7"/>
<evidence type="ECO:0000256" key="2">
    <source>
        <dbReference type="ARBA" id="ARBA00022475"/>
    </source>
</evidence>
<dbReference type="Pfam" id="PF03170">
    <property type="entry name" value="BcsB"/>
    <property type="match status" value="1"/>
</dbReference>
<dbReference type="Proteomes" id="UP000051461">
    <property type="component" value="Unassembled WGS sequence"/>
</dbReference>
<keyword evidence="5 6" id="KW-0472">Membrane</keyword>
<protein>
    <submittedName>
        <fullName evidence="7">Cellulose synthase catalytic subunit</fullName>
    </submittedName>
</protein>
<evidence type="ECO:0000256" key="3">
    <source>
        <dbReference type="ARBA" id="ARBA00022692"/>
    </source>
</evidence>
<evidence type="ECO:0000313" key="8">
    <source>
        <dbReference type="Proteomes" id="UP000051461"/>
    </source>
</evidence>
<dbReference type="STRING" id="1423726.FC07_GL002847"/>
<evidence type="ECO:0000256" key="5">
    <source>
        <dbReference type="ARBA" id="ARBA00023136"/>
    </source>
</evidence>
<name>A0A0R1GXZ7_9LACO</name>
<reference evidence="7 8" key="1">
    <citation type="journal article" date="2015" name="Genome Announc.">
        <title>Expanding the biotechnology potential of lactobacilli through comparative genomics of 213 strains and associated genera.</title>
        <authorList>
            <person name="Sun Z."/>
            <person name="Harris H.M."/>
            <person name="McCann A."/>
            <person name="Guo C."/>
            <person name="Argimon S."/>
            <person name="Zhang W."/>
            <person name="Yang X."/>
            <person name="Jeffery I.B."/>
            <person name="Cooney J.C."/>
            <person name="Kagawa T.F."/>
            <person name="Liu W."/>
            <person name="Song Y."/>
            <person name="Salvetti E."/>
            <person name="Wrobel A."/>
            <person name="Rasinkangas P."/>
            <person name="Parkhill J."/>
            <person name="Rea M.C."/>
            <person name="O'Sullivan O."/>
            <person name="Ritari J."/>
            <person name="Douillard F.P."/>
            <person name="Paul Ross R."/>
            <person name="Yang R."/>
            <person name="Briner A.E."/>
            <person name="Felis G.E."/>
            <person name="de Vos W.M."/>
            <person name="Barrangou R."/>
            <person name="Klaenhammer T.R."/>
            <person name="Caufield P.W."/>
            <person name="Cui Y."/>
            <person name="Zhang H."/>
            <person name="O'Toole P.W."/>
        </authorList>
    </citation>
    <scope>NUCLEOTIDE SEQUENCE [LARGE SCALE GENOMIC DNA]</scope>
    <source>
        <strain evidence="7 8">DSM 20003</strain>
    </source>
</reference>
<keyword evidence="4 6" id="KW-1133">Transmembrane helix</keyword>
<keyword evidence="2" id="KW-1003">Cell membrane</keyword>
<evidence type="ECO:0000256" key="6">
    <source>
        <dbReference type="SAM" id="Phobius"/>
    </source>
</evidence>
<keyword evidence="3 6" id="KW-0812">Transmembrane</keyword>
<sequence>MSGKQPVQAAETYTQAFQNDTATLSGKSVQTNMYFTKMDYWTVKKATFNFNYQISQLASRDTSDITVSINGVKFDSFRPQAKTGEQTETITIPLNLLKGQNELEINGQILNQAGTHYDLAQTPANWLTIEGGSNVNFEYDLKEADNTVHSFYDHFSGQDTIAHQKSRIVLPNQPTAGELTAGMIALSGESRVITTQIDQIPVKRLKNMAAQQQDYIMVVAQYKQLPQRFKKQISAKAIANHGVIKTDYTNGKHYLIVTAPTASLLKQTARFVANQELMRETNKATETVGSDTATFTSSLQDNSGVKQLATTSTTVTGVGHHETSYLVSLPNDRSNADGTTIQLHLRYSQNLNFKRSLVTASINNQTIGSQKLSLTHTNGDTFVAHVPRGMALGNTFTVRVAFDLEMKDHVQSDNTATPWAEVSDRSKIHVKSEKSNDLLFTNYPTLFIKNETYNDLAVVIPKHLDGNDFKTLTNVFNLIGNFAKSNTGSIQFYTKTPSKQVLAHHNVIVVGTPQNNALVKQLNHKLYFQYNRNFKRLISNEKLSIERDYGKTIGTAQLLRSPYNSKRGLLVVTGANTNATYLASTQINFQKNIRQFTGDAIVVDANNSHYGYRFKKNKYIDASLNKKELISKNSQLILYLGLAVLMLGILGATAVLVIRKQGLLNGGKKHV</sequence>
<comment type="caution">
    <text evidence="7">The sequence shown here is derived from an EMBL/GenBank/DDBJ whole genome shotgun (WGS) entry which is preliminary data.</text>
</comment>
<dbReference type="EMBL" id="AZDA01000046">
    <property type="protein sequence ID" value="KRK39126.1"/>
    <property type="molecule type" value="Genomic_DNA"/>
</dbReference>
<accession>A0A0R1GXZ7</accession>
<organism evidence="7 8">
    <name type="scientific">Loigolactobacillus bifermentans DSM 20003</name>
    <dbReference type="NCBI Taxonomy" id="1423726"/>
    <lineage>
        <taxon>Bacteria</taxon>
        <taxon>Bacillati</taxon>
        <taxon>Bacillota</taxon>
        <taxon>Bacilli</taxon>
        <taxon>Lactobacillales</taxon>
        <taxon>Lactobacillaceae</taxon>
        <taxon>Loigolactobacillus</taxon>
    </lineage>
</organism>